<feature type="transmembrane region" description="Helical" evidence="1">
    <location>
        <begin position="12"/>
        <end position="32"/>
    </location>
</feature>
<evidence type="ECO:0000313" key="2">
    <source>
        <dbReference type="EMBL" id="MBM2353962.1"/>
    </source>
</evidence>
<protein>
    <recommendedName>
        <fullName evidence="4">Bacterial PH domain protein</fullName>
    </recommendedName>
</protein>
<feature type="transmembrane region" description="Helical" evidence="1">
    <location>
        <begin position="38"/>
        <end position="55"/>
    </location>
</feature>
<keyword evidence="1" id="KW-0472">Membrane</keyword>
<name>A0A9Q2NZV6_9RHOB</name>
<comment type="caution">
    <text evidence="2">The sequence shown here is derived from an EMBL/GenBank/DDBJ whole genome shotgun (WGS) entry which is preliminary data.</text>
</comment>
<evidence type="ECO:0000313" key="3">
    <source>
        <dbReference type="Proteomes" id="UP000809337"/>
    </source>
</evidence>
<accession>A0A9Q2NZV6</accession>
<dbReference type="AlphaFoldDB" id="A0A9Q2NZV6"/>
<organism evidence="2 3">
    <name type="scientific">Pseudosulfitobacter pseudonitzschiae</name>
    <dbReference type="NCBI Taxonomy" id="1402135"/>
    <lineage>
        <taxon>Bacteria</taxon>
        <taxon>Pseudomonadati</taxon>
        <taxon>Pseudomonadota</taxon>
        <taxon>Alphaproteobacteria</taxon>
        <taxon>Rhodobacterales</taxon>
        <taxon>Roseobacteraceae</taxon>
        <taxon>Pseudosulfitobacter</taxon>
    </lineage>
</organism>
<keyword evidence="1" id="KW-1133">Transmembrane helix</keyword>
<evidence type="ECO:0000256" key="1">
    <source>
        <dbReference type="SAM" id="Phobius"/>
    </source>
</evidence>
<proteinExistence type="predicted"/>
<dbReference type="Proteomes" id="UP000809337">
    <property type="component" value="Unassembled WGS sequence"/>
</dbReference>
<gene>
    <name evidence="2" type="ORF">JQX14_05415</name>
</gene>
<reference evidence="2" key="1">
    <citation type="submission" date="2021-01" db="EMBL/GenBank/DDBJ databases">
        <title>Diatom-associated Roseobacters Show Island Model of Population Structure.</title>
        <authorList>
            <person name="Qu L."/>
            <person name="Feng X."/>
            <person name="Chen Y."/>
            <person name="Li L."/>
            <person name="Wang X."/>
            <person name="Hu Z."/>
            <person name="Wang H."/>
            <person name="Luo H."/>
        </authorList>
    </citation>
    <scope>NUCLEOTIDE SEQUENCE</scope>
    <source>
        <strain evidence="2">SM26-45</strain>
    </source>
</reference>
<evidence type="ECO:0008006" key="4">
    <source>
        <dbReference type="Google" id="ProtNLM"/>
    </source>
</evidence>
<sequence length="143" mass="15712">MNDFVVKRSGRRLSAVVTVAVIWFLLALTMILLQASVWVIWLGALATLPALYDIVTGRVSSLVLSDTMMTWQSGKHTGSLPLSAIKTVRLDTRLDLSIKATLILHTGAKMRLPLDAVPPSAAFEDALKQRGIPVERHHFRLVG</sequence>
<dbReference type="EMBL" id="JAFBWN010000002">
    <property type="protein sequence ID" value="MBM2353962.1"/>
    <property type="molecule type" value="Genomic_DNA"/>
</dbReference>
<keyword evidence="1" id="KW-0812">Transmembrane</keyword>